<evidence type="ECO:0008006" key="3">
    <source>
        <dbReference type="Google" id="ProtNLM"/>
    </source>
</evidence>
<organism evidence="1 2">
    <name type="scientific">Aliiroseovarius pelagivivens</name>
    <dbReference type="NCBI Taxonomy" id="1639690"/>
    <lineage>
        <taxon>Bacteria</taxon>
        <taxon>Pseudomonadati</taxon>
        <taxon>Pseudomonadota</taxon>
        <taxon>Alphaproteobacteria</taxon>
        <taxon>Rhodobacterales</taxon>
        <taxon>Paracoccaceae</taxon>
        <taxon>Aliiroseovarius</taxon>
    </lineage>
</organism>
<dbReference type="SUPFAM" id="SSF142906">
    <property type="entry name" value="YjbR-like"/>
    <property type="match status" value="1"/>
</dbReference>
<evidence type="ECO:0000313" key="2">
    <source>
        <dbReference type="Proteomes" id="UP000244911"/>
    </source>
</evidence>
<dbReference type="Gene3D" id="3.90.1150.30">
    <property type="match status" value="1"/>
</dbReference>
<dbReference type="AlphaFoldDB" id="A0A2R8AK79"/>
<reference evidence="1 2" key="1">
    <citation type="submission" date="2018-03" db="EMBL/GenBank/DDBJ databases">
        <authorList>
            <person name="Keele B.F."/>
        </authorList>
    </citation>
    <scope>NUCLEOTIDE SEQUENCE [LARGE SCALE GENOMIC DNA]</scope>
    <source>
        <strain evidence="1 2">CECT 8811</strain>
    </source>
</reference>
<name>A0A2R8AK79_9RHOB</name>
<dbReference type="Proteomes" id="UP000244911">
    <property type="component" value="Unassembled WGS sequence"/>
</dbReference>
<protein>
    <recommendedName>
        <fullName evidence="3">MmcQ/YjbR family DNA-binding protein</fullName>
    </recommendedName>
</protein>
<accession>A0A2R8AK79</accession>
<keyword evidence="2" id="KW-1185">Reference proteome</keyword>
<sequence>MTRDAVNKICAALPGADWSEPFGPGHDVWKVGDKIFAAIGAKTPGVSVKTPDIETATMLIEAGVGVKAPYFHRSWVNIPFDTDPEELTHRIRRSYALVRGSLTKKAQAALPAFADQA</sequence>
<dbReference type="Pfam" id="PF04237">
    <property type="entry name" value="YjbR"/>
    <property type="match status" value="1"/>
</dbReference>
<gene>
    <name evidence="1" type="ORF">ALP8811_01463</name>
</gene>
<dbReference type="OrthoDB" id="9804614at2"/>
<dbReference type="RefSeq" id="WP_108856460.1">
    <property type="nucleotide sequence ID" value="NZ_OMOI01000001.1"/>
</dbReference>
<dbReference type="InterPro" id="IPR038056">
    <property type="entry name" value="YjbR-like_sf"/>
</dbReference>
<dbReference type="InterPro" id="IPR058532">
    <property type="entry name" value="YjbR/MT2646/Rv2570-like"/>
</dbReference>
<dbReference type="EMBL" id="OMOI01000001">
    <property type="protein sequence ID" value="SPF76458.1"/>
    <property type="molecule type" value="Genomic_DNA"/>
</dbReference>
<evidence type="ECO:0000313" key="1">
    <source>
        <dbReference type="EMBL" id="SPF76458.1"/>
    </source>
</evidence>
<proteinExistence type="predicted"/>